<evidence type="ECO:0000256" key="2">
    <source>
        <dbReference type="ARBA" id="ARBA00004721"/>
    </source>
</evidence>
<sequence length="670" mass="74030">MVGQAAAAVPPTQSVPIEQQKVEINSAISDQINGNPNDLSSAAAQAALKIQQKYDEERHKRIRPDGDAQYVDLAVSEQFQHYREDPWLDERSEAITISDGEHIKYFILGAGFGGLVYAVKLIRTGIPASEIRIVDSAGGFGGTWYYNRYPGLMCDIESYCYLPLLEEMNYIPKHKYSYGYEIREYINKVAGKYGLSDTAMFRTKINRLVWDESGDEWKVNMVKERTSNTPLDINITAQFVISTSGLLLHPKLPAIAGIENFKGTSFHTSRWDYSVTGGSQENPVLAKLSDKRVGIIGTGATAIQAVPHLAKYAQSLTIFQRTPSSVDERGQHQTEESTWSSKVATKPGWWKERNLNLAAHLSAAVEPGETNLVDDQWSKCRAYRALVGGPDPPFSMESIPAFVASLHATDLPRAERIRQRVDDTVKNRTTAQALKHWYGTWCKRPTFHDDYLPVFNQPNVQLVDTNGKGVDSLTATSAVVGPNEYPLDILIFSTGFRSPAIGSPAFRAGMTITGRAGRDMDAKWHDNVATLHGTLTHGFPNLFMPGPFQAGATGNANFTLDIMSDHAVEIIRQAQARFPGQKVVIEPTVEAEEEWSTEIAKRSMAFAAMAGCTPGYLNGEGIMDSLPVEVKMKAARMGIWGEGIESFMNTLEAWEREGRLQGLTVTPVTD</sequence>
<evidence type="ECO:0000256" key="1">
    <source>
        <dbReference type="ARBA" id="ARBA00001974"/>
    </source>
</evidence>
<keyword evidence="5" id="KW-0274">FAD</keyword>
<dbReference type="GO" id="GO:0004499">
    <property type="term" value="F:N,N-dimethylaniline monooxygenase activity"/>
    <property type="evidence" value="ECO:0007669"/>
    <property type="project" value="InterPro"/>
</dbReference>
<comment type="pathway">
    <text evidence="2">Secondary metabolite biosynthesis; terpenoid biosynthesis.</text>
</comment>
<keyword evidence="4" id="KW-0285">Flavoprotein</keyword>
<dbReference type="InterPro" id="IPR036188">
    <property type="entry name" value="FAD/NAD-bd_sf"/>
</dbReference>
<evidence type="ECO:0000256" key="5">
    <source>
        <dbReference type="ARBA" id="ARBA00022827"/>
    </source>
</evidence>
<dbReference type="VEuPathDB" id="FungiDB:G647_10191"/>
<dbReference type="VEuPathDB" id="FungiDB:CLCR_00247"/>
<keyword evidence="6" id="KW-0521">NADP</keyword>
<evidence type="ECO:0000256" key="3">
    <source>
        <dbReference type="ARBA" id="ARBA00010139"/>
    </source>
</evidence>
<comment type="caution">
    <text evidence="8">The sequence shown here is derived from an EMBL/GenBank/DDBJ whole genome shotgun (WGS) entry which is preliminary data.</text>
</comment>
<dbReference type="InterPro" id="IPR050775">
    <property type="entry name" value="FAD-binding_Monooxygenases"/>
</dbReference>
<dbReference type="GO" id="GO:0050660">
    <property type="term" value="F:flavin adenine dinucleotide binding"/>
    <property type="evidence" value="ECO:0007669"/>
    <property type="project" value="InterPro"/>
</dbReference>
<dbReference type="STRING" id="86049.A0A1C1D0C7"/>
<dbReference type="OrthoDB" id="66881at2759"/>
<dbReference type="PANTHER" id="PTHR43098:SF2">
    <property type="entry name" value="FAD-BINDING MONOOXYGENASE AUSB-RELATED"/>
    <property type="match status" value="1"/>
</dbReference>
<comment type="similarity">
    <text evidence="3">Belongs to the FAD-binding monooxygenase family.</text>
</comment>
<dbReference type="Pfam" id="PF00743">
    <property type="entry name" value="FMO-like"/>
    <property type="match status" value="1"/>
</dbReference>
<dbReference type="AlphaFoldDB" id="A0A1C1D0C7"/>
<accession>A0A1C1D0C7</accession>
<evidence type="ECO:0000313" key="8">
    <source>
        <dbReference type="EMBL" id="OCT54263.1"/>
    </source>
</evidence>
<gene>
    <name evidence="8" type="primary">pntE</name>
    <name evidence="8" type="ORF">CLCR_00247</name>
</gene>
<dbReference type="Proteomes" id="UP000094526">
    <property type="component" value="Unassembled WGS sequence"/>
</dbReference>
<dbReference type="PANTHER" id="PTHR43098">
    <property type="entry name" value="L-ORNITHINE N(5)-MONOOXYGENASE-RELATED"/>
    <property type="match status" value="1"/>
</dbReference>
<dbReference type="SUPFAM" id="SSF51905">
    <property type="entry name" value="FAD/NAD(P)-binding domain"/>
    <property type="match status" value="2"/>
</dbReference>
<evidence type="ECO:0000256" key="6">
    <source>
        <dbReference type="ARBA" id="ARBA00022857"/>
    </source>
</evidence>
<protein>
    <submittedName>
        <fullName evidence="8">Pentalenolactone D synthase</fullName>
    </submittedName>
</protein>
<dbReference type="Pfam" id="PF13450">
    <property type="entry name" value="NAD_binding_8"/>
    <property type="match status" value="1"/>
</dbReference>
<dbReference type="Gene3D" id="3.50.50.60">
    <property type="entry name" value="FAD/NAD(P)-binding domain"/>
    <property type="match status" value="2"/>
</dbReference>
<evidence type="ECO:0000256" key="7">
    <source>
        <dbReference type="ARBA" id="ARBA00023002"/>
    </source>
</evidence>
<name>A0A1C1D0C7_9EURO</name>
<dbReference type="InterPro" id="IPR020946">
    <property type="entry name" value="Flavin_mOase-like"/>
</dbReference>
<organism evidence="8 9">
    <name type="scientific">Cladophialophora carrionii</name>
    <dbReference type="NCBI Taxonomy" id="86049"/>
    <lineage>
        <taxon>Eukaryota</taxon>
        <taxon>Fungi</taxon>
        <taxon>Dikarya</taxon>
        <taxon>Ascomycota</taxon>
        <taxon>Pezizomycotina</taxon>
        <taxon>Eurotiomycetes</taxon>
        <taxon>Chaetothyriomycetidae</taxon>
        <taxon>Chaetothyriales</taxon>
        <taxon>Herpotrichiellaceae</taxon>
        <taxon>Cladophialophora</taxon>
    </lineage>
</organism>
<dbReference type="eggNOG" id="ENOG502SHCE">
    <property type="taxonomic scope" value="Eukaryota"/>
</dbReference>
<dbReference type="GO" id="GO:0050661">
    <property type="term" value="F:NADP binding"/>
    <property type="evidence" value="ECO:0007669"/>
    <property type="project" value="InterPro"/>
</dbReference>
<proteinExistence type="inferred from homology"/>
<evidence type="ECO:0000313" key="9">
    <source>
        <dbReference type="Proteomes" id="UP000094526"/>
    </source>
</evidence>
<evidence type="ECO:0000256" key="4">
    <source>
        <dbReference type="ARBA" id="ARBA00022630"/>
    </source>
</evidence>
<comment type="cofactor">
    <cofactor evidence="1">
        <name>FAD</name>
        <dbReference type="ChEBI" id="CHEBI:57692"/>
    </cofactor>
</comment>
<keyword evidence="7" id="KW-0560">Oxidoreductase</keyword>
<keyword evidence="9" id="KW-1185">Reference proteome</keyword>
<dbReference type="EMBL" id="LGRB01000005">
    <property type="protein sequence ID" value="OCT54263.1"/>
    <property type="molecule type" value="Genomic_DNA"/>
</dbReference>
<reference evidence="9" key="1">
    <citation type="submission" date="2015-07" db="EMBL/GenBank/DDBJ databases">
        <authorList>
            <person name="Teixeira M.M."/>
            <person name="Souza R.C."/>
            <person name="Almeida L.G."/>
            <person name="Vicente V.A."/>
            <person name="de Hoog S."/>
            <person name="Bocca A.L."/>
            <person name="de Almeida S.R."/>
            <person name="Vasconcelos A.T."/>
            <person name="Felipe M.S."/>
        </authorList>
    </citation>
    <scope>NUCLEOTIDE SEQUENCE [LARGE SCALE GENOMIC DNA]</scope>
    <source>
        <strain evidence="9">KSF</strain>
    </source>
</reference>